<reference evidence="3" key="1">
    <citation type="submission" date="2018-06" db="EMBL/GenBank/DDBJ databases">
        <authorList>
            <person name="Zhirakovskaya E."/>
        </authorList>
    </citation>
    <scope>NUCLEOTIDE SEQUENCE</scope>
</reference>
<keyword evidence="3" id="KW-0413">Isomerase</keyword>
<dbReference type="Pfam" id="PF01370">
    <property type="entry name" value="Epimerase"/>
    <property type="match status" value="1"/>
</dbReference>
<evidence type="ECO:0000256" key="1">
    <source>
        <dbReference type="ARBA" id="ARBA00007637"/>
    </source>
</evidence>
<dbReference type="SUPFAM" id="SSF51735">
    <property type="entry name" value="NAD(P)-binding Rossmann-fold domains"/>
    <property type="match status" value="1"/>
</dbReference>
<dbReference type="AlphaFoldDB" id="A0A3B0V4F3"/>
<proteinExistence type="inferred from homology"/>
<dbReference type="Gene3D" id="3.40.50.720">
    <property type="entry name" value="NAD(P)-binding Rossmann-like Domain"/>
    <property type="match status" value="1"/>
</dbReference>
<evidence type="ECO:0000259" key="2">
    <source>
        <dbReference type="Pfam" id="PF01370"/>
    </source>
</evidence>
<evidence type="ECO:0000313" key="3">
    <source>
        <dbReference type="EMBL" id="VAW33642.1"/>
    </source>
</evidence>
<name>A0A3B0V4F3_9ZZZZ</name>
<dbReference type="PANTHER" id="PTHR43000">
    <property type="entry name" value="DTDP-D-GLUCOSE 4,6-DEHYDRATASE-RELATED"/>
    <property type="match status" value="1"/>
</dbReference>
<protein>
    <submittedName>
        <fullName evidence="3">UDP-glucose 4-epimerase</fullName>
        <ecNumber evidence="3">5.1.3.2</ecNumber>
    </submittedName>
</protein>
<gene>
    <name evidence="3" type="ORF">MNBD_CHLOROFLEXI01-5244</name>
</gene>
<dbReference type="InterPro" id="IPR036291">
    <property type="entry name" value="NAD(P)-bd_dom_sf"/>
</dbReference>
<feature type="domain" description="NAD-dependent epimerase/dehydratase" evidence="2">
    <location>
        <begin position="1"/>
        <end position="239"/>
    </location>
</feature>
<organism evidence="3">
    <name type="scientific">hydrothermal vent metagenome</name>
    <dbReference type="NCBI Taxonomy" id="652676"/>
    <lineage>
        <taxon>unclassified sequences</taxon>
        <taxon>metagenomes</taxon>
        <taxon>ecological metagenomes</taxon>
    </lineage>
</organism>
<dbReference type="Gene3D" id="3.90.25.10">
    <property type="entry name" value="UDP-galactose 4-epimerase, domain 1"/>
    <property type="match status" value="1"/>
</dbReference>
<dbReference type="EMBL" id="UOEU01000465">
    <property type="protein sequence ID" value="VAW33642.1"/>
    <property type="molecule type" value="Genomic_DNA"/>
</dbReference>
<accession>A0A3B0V4F3</accession>
<sequence>MFITGCTGLLGSWLTAALINLGADVVGLIRDAVPQSQLVLSDSIDQITVVRGDLCNYDLLERTLAEYEIEVVFHLAAQTIVTIANRAPLSTFETNIRGTYLLLEAARRNPTISGIIIASSDKAYGDQPQLPYYEAAPLQGRHPYDVSKSCADLISQSYAHSYGLPVIVTRCANLYGGGDLNWNRILPGTIRSVLLGERPIIRSDGTFKRDFVYVKDAVRGYLMAAEQINKPELRGEAFNFGLGHPETALDVVQTIIRVSDHPHLQPIILDEVENEIQDQYLNSDKAGRLLGWEPQYTLESGLAETMAWYQKFLNLNP</sequence>
<comment type="similarity">
    <text evidence="1">Belongs to the NAD(P)-dependent epimerase/dehydratase family.</text>
</comment>
<dbReference type="InterPro" id="IPR001509">
    <property type="entry name" value="Epimerase_deHydtase"/>
</dbReference>
<dbReference type="EC" id="5.1.3.2" evidence="3"/>
<dbReference type="GO" id="GO:0003978">
    <property type="term" value="F:UDP-glucose 4-epimerase activity"/>
    <property type="evidence" value="ECO:0007669"/>
    <property type="project" value="UniProtKB-EC"/>
</dbReference>